<evidence type="ECO:0000259" key="3">
    <source>
        <dbReference type="PROSITE" id="PS50015"/>
    </source>
</evidence>
<dbReference type="SMART" id="SM00741">
    <property type="entry name" value="SapB"/>
    <property type="match status" value="1"/>
</dbReference>
<dbReference type="OrthoDB" id="69496at2759"/>
<evidence type="ECO:0000313" key="4">
    <source>
        <dbReference type="EMBL" id="KAG9331059.1"/>
    </source>
</evidence>
<keyword evidence="5" id="KW-1185">Reference proteome</keyword>
<feature type="domain" description="Saposin B-type" evidence="3">
    <location>
        <begin position="78"/>
        <end position="158"/>
    </location>
</feature>
<accession>A0A8T2MRP7</accession>
<organism evidence="4 5">
    <name type="scientific">Albula glossodonta</name>
    <name type="common">roundjaw bonefish</name>
    <dbReference type="NCBI Taxonomy" id="121402"/>
    <lineage>
        <taxon>Eukaryota</taxon>
        <taxon>Metazoa</taxon>
        <taxon>Chordata</taxon>
        <taxon>Craniata</taxon>
        <taxon>Vertebrata</taxon>
        <taxon>Euteleostomi</taxon>
        <taxon>Actinopterygii</taxon>
        <taxon>Neopterygii</taxon>
        <taxon>Teleostei</taxon>
        <taxon>Albuliformes</taxon>
        <taxon>Albulidae</taxon>
        <taxon>Albula</taxon>
    </lineage>
</organism>
<dbReference type="EMBL" id="JAFBMS010000392">
    <property type="protein sequence ID" value="KAG9331059.1"/>
    <property type="molecule type" value="Genomic_DNA"/>
</dbReference>
<evidence type="ECO:0000256" key="1">
    <source>
        <dbReference type="ARBA" id="ARBA00023157"/>
    </source>
</evidence>
<dbReference type="InterPro" id="IPR011001">
    <property type="entry name" value="Saposin-like"/>
</dbReference>
<keyword evidence="2" id="KW-0732">Signal</keyword>
<feature type="chain" id="PRO_5035869283" description="Saposin B-type domain-containing protein" evidence="2">
    <location>
        <begin position="18"/>
        <end position="183"/>
    </location>
</feature>
<feature type="signal peptide" evidence="2">
    <location>
        <begin position="1"/>
        <end position="17"/>
    </location>
</feature>
<name>A0A8T2MRP7_9TELE</name>
<dbReference type="Gene3D" id="1.10.225.10">
    <property type="entry name" value="Saposin-like"/>
    <property type="match status" value="1"/>
</dbReference>
<keyword evidence="1" id="KW-1015">Disulfide bond</keyword>
<dbReference type="PROSITE" id="PS50015">
    <property type="entry name" value="SAP_B"/>
    <property type="match status" value="1"/>
</dbReference>
<dbReference type="Proteomes" id="UP000824540">
    <property type="component" value="Unassembled WGS sequence"/>
</dbReference>
<dbReference type="AlphaFoldDB" id="A0A8T2MRP7"/>
<comment type="caution">
    <text evidence="4">The sequence shown here is derived from an EMBL/GenBank/DDBJ whole genome shotgun (WGS) entry which is preliminary data.</text>
</comment>
<dbReference type="SUPFAM" id="SSF47862">
    <property type="entry name" value="Saposin"/>
    <property type="match status" value="1"/>
</dbReference>
<reference evidence="4" key="1">
    <citation type="thesis" date="2021" institute="BYU ScholarsArchive" country="Provo, UT, USA">
        <title>Applications of and Algorithms for Genome Assembly and Genomic Analyses with an Emphasis on Marine Teleosts.</title>
        <authorList>
            <person name="Pickett B.D."/>
        </authorList>
    </citation>
    <scope>NUCLEOTIDE SEQUENCE</scope>
    <source>
        <strain evidence="4">HI-2016</strain>
    </source>
</reference>
<proteinExistence type="predicted"/>
<evidence type="ECO:0000313" key="5">
    <source>
        <dbReference type="Proteomes" id="UP000824540"/>
    </source>
</evidence>
<protein>
    <recommendedName>
        <fullName evidence="3">Saposin B-type domain-containing protein</fullName>
    </recommendedName>
</protein>
<dbReference type="InterPro" id="IPR008139">
    <property type="entry name" value="SaposinB_dom"/>
</dbReference>
<sequence>MLLFIVIINGLVSSAGGKRAPDFGPEEDFLSELSAYRNDVTDKDVLLDFSALINPGVLNELDRELQLHPGILNGTQNFPGICQVCKKVLGWAISRIPQRDTARHIRSVLNGVCVAIPIPRFLCQYLLNNYLGKLVQQLLHHRNVGKICVGLGLCWWPQNKKLFLEKTPALNAGNRPPLRHRPH</sequence>
<evidence type="ECO:0000256" key="2">
    <source>
        <dbReference type="SAM" id="SignalP"/>
    </source>
</evidence>
<gene>
    <name evidence="4" type="ORF">JZ751_020409</name>
</gene>